<dbReference type="Gene3D" id="2.80.10.50">
    <property type="match status" value="1"/>
</dbReference>
<dbReference type="AlphaFoldDB" id="A0A0C9UR32"/>
<accession>A0A0C9UR32</accession>
<proteinExistence type="predicted"/>
<evidence type="ECO:0008006" key="3">
    <source>
        <dbReference type="Google" id="ProtNLM"/>
    </source>
</evidence>
<name>A0A0C9UR32_SPHS4</name>
<dbReference type="Proteomes" id="UP000054279">
    <property type="component" value="Unassembled WGS sequence"/>
</dbReference>
<evidence type="ECO:0000313" key="2">
    <source>
        <dbReference type="Proteomes" id="UP000054279"/>
    </source>
</evidence>
<gene>
    <name evidence="1" type="ORF">M422DRAFT_53301</name>
</gene>
<dbReference type="EMBL" id="KN837239">
    <property type="protein sequence ID" value="KIJ31612.1"/>
    <property type="molecule type" value="Genomic_DNA"/>
</dbReference>
<protein>
    <recommendedName>
        <fullName evidence="3">Ricin B lectin domain-containing protein</fullName>
    </recommendedName>
</protein>
<sequence length="146" mass="15984">MSIIGHYNIFSAAPGQLSTFIGQVPQTSPPPDILVLVQPPEVPAEIWTVKSTDTDKFIVCAERSPPSNYCWILKENGLFVSATSPPTAFFIVQVEDGNVLITVPQQDLALTLSEEELDEDGLPPISANPINFSENQRWTFQALGLD</sequence>
<keyword evidence="2" id="KW-1185">Reference proteome</keyword>
<organism evidence="1 2">
    <name type="scientific">Sphaerobolus stellatus (strain SS14)</name>
    <dbReference type="NCBI Taxonomy" id="990650"/>
    <lineage>
        <taxon>Eukaryota</taxon>
        <taxon>Fungi</taxon>
        <taxon>Dikarya</taxon>
        <taxon>Basidiomycota</taxon>
        <taxon>Agaricomycotina</taxon>
        <taxon>Agaricomycetes</taxon>
        <taxon>Phallomycetidae</taxon>
        <taxon>Geastrales</taxon>
        <taxon>Sphaerobolaceae</taxon>
        <taxon>Sphaerobolus</taxon>
    </lineage>
</organism>
<evidence type="ECO:0000313" key="1">
    <source>
        <dbReference type="EMBL" id="KIJ31612.1"/>
    </source>
</evidence>
<reference evidence="1 2" key="1">
    <citation type="submission" date="2014-06" db="EMBL/GenBank/DDBJ databases">
        <title>Evolutionary Origins and Diversification of the Mycorrhizal Mutualists.</title>
        <authorList>
            <consortium name="DOE Joint Genome Institute"/>
            <consortium name="Mycorrhizal Genomics Consortium"/>
            <person name="Kohler A."/>
            <person name="Kuo A."/>
            <person name="Nagy L.G."/>
            <person name="Floudas D."/>
            <person name="Copeland A."/>
            <person name="Barry K.W."/>
            <person name="Cichocki N."/>
            <person name="Veneault-Fourrey C."/>
            <person name="LaButti K."/>
            <person name="Lindquist E.A."/>
            <person name="Lipzen A."/>
            <person name="Lundell T."/>
            <person name="Morin E."/>
            <person name="Murat C."/>
            <person name="Riley R."/>
            <person name="Ohm R."/>
            <person name="Sun H."/>
            <person name="Tunlid A."/>
            <person name="Henrissat B."/>
            <person name="Grigoriev I.V."/>
            <person name="Hibbett D.S."/>
            <person name="Martin F."/>
        </authorList>
    </citation>
    <scope>NUCLEOTIDE SEQUENCE [LARGE SCALE GENOMIC DNA]</scope>
    <source>
        <strain evidence="1 2">SS14</strain>
    </source>
</reference>
<dbReference type="HOGENOM" id="CLU_1778639_0_0_1"/>